<dbReference type="EMBL" id="JAKWJU010000002">
    <property type="protein sequence ID" value="MCH6161103.1"/>
    <property type="molecule type" value="Genomic_DNA"/>
</dbReference>
<reference evidence="1" key="1">
    <citation type="submission" date="2022-03" db="EMBL/GenBank/DDBJ databases">
        <authorList>
            <person name="Santos J.D.N."/>
            <person name="Kallscheuer N."/>
            <person name="Jogler C."/>
            <person name="Lage O.M."/>
        </authorList>
    </citation>
    <scope>NUCLEOTIDE SEQUENCE</scope>
    <source>
        <strain evidence="1">M600PL45_2</strain>
    </source>
</reference>
<comment type="caution">
    <text evidence="1">The sequence shown here is derived from an EMBL/GenBank/DDBJ whole genome shotgun (WGS) entry which is preliminary data.</text>
</comment>
<keyword evidence="2" id="KW-1185">Reference proteome</keyword>
<proteinExistence type="predicted"/>
<dbReference type="RefSeq" id="WP_241059246.1">
    <property type="nucleotide sequence ID" value="NZ_JAKWJU010000002.1"/>
</dbReference>
<gene>
    <name evidence="1" type="ORF">MMA15_12030</name>
</gene>
<accession>A0ABS9SXV6</accession>
<evidence type="ECO:0000313" key="1">
    <source>
        <dbReference type="EMBL" id="MCH6161103.1"/>
    </source>
</evidence>
<organism evidence="1 2">
    <name type="scientific">Streptomyces marispadix</name>
    <dbReference type="NCBI Taxonomy" id="2922868"/>
    <lineage>
        <taxon>Bacteria</taxon>
        <taxon>Bacillati</taxon>
        <taxon>Actinomycetota</taxon>
        <taxon>Actinomycetes</taxon>
        <taxon>Kitasatosporales</taxon>
        <taxon>Streptomycetaceae</taxon>
        <taxon>Streptomyces</taxon>
    </lineage>
</organism>
<sequence>MPVFALALAAAVIGFERLVEWQFGALGAIGFVLLSVGVKAKNVTCSCIGAVVLTMLIV</sequence>
<evidence type="ECO:0000313" key="2">
    <source>
        <dbReference type="Proteomes" id="UP001166784"/>
    </source>
</evidence>
<name>A0ABS9SXV6_9ACTN</name>
<reference evidence="1" key="2">
    <citation type="journal article" date="2023" name="Int. J. Syst. Evol. Microbiol.">
        <title>Streptomyces marispadix sp. nov., isolated from marine beach sediment of the Northern Coast of Portugal.</title>
        <authorList>
            <person name="dos Santos J.D.N."/>
            <person name="Vitorino I.R."/>
            <person name="Kallscheuer N."/>
            <person name="Srivastava A."/>
            <person name="Krautwurst S."/>
            <person name="Marz M."/>
            <person name="Jogler C."/>
            <person name="Lobo Da Cunha A."/>
            <person name="Catita J."/>
            <person name="Goncalves H."/>
            <person name="Gonzalez I."/>
            <person name="Reyes F."/>
            <person name="Lage O.M."/>
        </authorList>
    </citation>
    <scope>NUCLEOTIDE SEQUENCE</scope>
    <source>
        <strain evidence="1">M600PL45_2</strain>
    </source>
</reference>
<dbReference type="Proteomes" id="UP001166784">
    <property type="component" value="Unassembled WGS sequence"/>
</dbReference>
<protein>
    <submittedName>
        <fullName evidence="1">Uncharacterized protein</fullName>
    </submittedName>
</protein>